<protein>
    <submittedName>
        <fullName evidence="2">Uncharacterized protein</fullName>
    </submittedName>
</protein>
<evidence type="ECO:0000313" key="3">
    <source>
        <dbReference type="Proteomes" id="UP001431776"/>
    </source>
</evidence>
<feature type="transmembrane region" description="Helical" evidence="1">
    <location>
        <begin position="6"/>
        <end position="25"/>
    </location>
</feature>
<evidence type="ECO:0000256" key="1">
    <source>
        <dbReference type="SAM" id="Phobius"/>
    </source>
</evidence>
<reference evidence="2" key="1">
    <citation type="submission" date="2023-05" db="EMBL/GenBank/DDBJ databases">
        <title>Anaerotaeda fermentans gen. nov., sp. nov., a novel anaerobic planctomycete of the new family within the order Sedimentisphaerales isolated from Taman Peninsula, Russia.</title>
        <authorList>
            <person name="Khomyakova M.A."/>
            <person name="Merkel A.Y."/>
            <person name="Slobodkin A.I."/>
        </authorList>
    </citation>
    <scope>NUCLEOTIDE SEQUENCE</scope>
    <source>
        <strain evidence="2">M17dextr</strain>
    </source>
</reference>
<accession>A0AAW6TSI0</accession>
<organism evidence="2 3">
    <name type="scientific">Anaerobaca lacustris</name>
    <dbReference type="NCBI Taxonomy" id="3044600"/>
    <lineage>
        <taxon>Bacteria</taxon>
        <taxon>Pseudomonadati</taxon>
        <taxon>Planctomycetota</taxon>
        <taxon>Phycisphaerae</taxon>
        <taxon>Sedimentisphaerales</taxon>
        <taxon>Anaerobacaceae</taxon>
        <taxon>Anaerobaca</taxon>
    </lineage>
</organism>
<keyword evidence="1" id="KW-0472">Membrane</keyword>
<dbReference type="EMBL" id="JASCXX010000005">
    <property type="protein sequence ID" value="MDI6448545.1"/>
    <property type="molecule type" value="Genomic_DNA"/>
</dbReference>
<feature type="transmembrane region" description="Helical" evidence="1">
    <location>
        <begin position="83"/>
        <end position="104"/>
    </location>
</feature>
<evidence type="ECO:0000313" key="2">
    <source>
        <dbReference type="EMBL" id="MDI6448545.1"/>
    </source>
</evidence>
<gene>
    <name evidence="2" type="ORF">QJ522_05780</name>
</gene>
<proteinExistence type="predicted"/>
<feature type="transmembrane region" description="Helical" evidence="1">
    <location>
        <begin position="46"/>
        <end position="71"/>
    </location>
</feature>
<comment type="caution">
    <text evidence="2">The sequence shown here is derived from an EMBL/GenBank/DDBJ whole genome shotgun (WGS) entry which is preliminary data.</text>
</comment>
<keyword evidence="3" id="KW-1185">Reference proteome</keyword>
<name>A0AAW6TSI0_9BACT</name>
<dbReference type="AlphaFoldDB" id="A0AAW6TSI0"/>
<dbReference type="RefSeq" id="WP_349243956.1">
    <property type="nucleotide sequence ID" value="NZ_JASCXX010000005.1"/>
</dbReference>
<keyword evidence="1" id="KW-0812">Transmembrane</keyword>
<dbReference type="Proteomes" id="UP001431776">
    <property type="component" value="Unassembled WGS sequence"/>
</dbReference>
<keyword evidence="1" id="KW-1133">Transmembrane helix</keyword>
<sequence>MERSRWIALVIVGLYIAVDLLVIAPRFQLNGQEESGPFPGQRAGSFLALIAFACIWWPDILGGGFMLRAVMVESRSGGAVPDWLAVIVRLLGWGLLVLAIRLRFDLISGP</sequence>